<evidence type="ECO:0000256" key="9">
    <source>
        <dbReference type="SAM" id="SignalP"/>
    </source>
</evidence>
<comment type="caution">
    <text evidence="10">The sequence shown here is derived from an EMBL/GenBank/DDBJ whole genome shotgun (WGS) entry which is preliminary data.</text>
</comment>
<dbReference type="InterPro" id="IPR000743">
    <property type="entry name" value="Glyco_hydro_28"/>
</dbReference>
<feature type="chain" id="PRO_5040198652" description="Polygalacturonase" evidence="9">
    <location>
        <begin position="29"/>
        <end position="433"/>
    </location>
</feature>
<gene>
    <name evidence="10" type="ORF">LUZ63_014737</name>
</gene>
<dbReference type="InterPro" id="IPR006626">
    <property type="entry name" value="PbH1"/>
</dbReference>
<evidence type="ECO:0000256" key="2">
    <source>
        <dbReference type="ARBA" id="ARBA00008834"/>
    </source>
</evidence>
<dbReference type="InterPro" id="IPR011050">
    <property type="entry name" value="Pectin_lyase_fold/virulence"/>
</dbReference>
<comment type="similarity">
    <text evidence="2 8">Belongs to the glycosyl hydrolase 28 family.</text>
</comment>
<evidence type="ECO:0000256" key="5">
    <source>
        <dbReference type="ARBA" id="ARBA00022801"/>
    </source>
</evidence>
<dbReference type="SUPFAM" id="SSF51126">
    <property type="entry name" value="Pectin lyase-like"/>
    <property type="match status" value="1"/>
</dbReference>
<evidence type="ECO:0000256" key="7">
    <source>
        <dbReference type="ARBA" id="ARBA00023316"/>
    </source>
</evidence>
<name>A0A9Q0HLH0_9POAL</name>
<keyword evidence="7" id="KW-0961">Cell wall biogenesis/degradation</keyword>
<dbReference type="GO" id="GO:0005975">
    <property type="term" value="P:carbohydrate metabolic process"/>
    <property type="evidence" value="ECO:0007669"/>
    <property type="project" value="InterPro"/>
</dbReference>
<dbReference type="InterPro" id="IPR012334">
    <property type="entry name" value="Pectin_lyas_fold"/>
</dbReference>
<evidence type="ECO:0000256" key="3">
    <source>
        <dbReference type="ARBA" id="ARBA00022512"/>
    </source>
</evidence>
<dbReference type="AlphaFoldDB" id="A0A9Q0HLH0"/>
<reference evidence="10" key="1">
    <citation type="journal article" date="2022" name="Cell">
        <title>Repeat-based holocentromeres influence genome architecture and karyotype evolution.</title>
        <authorList>
            <person name="Hofstatter P.G."/>
            <person name="Thangavel G."/>
            <person name="Lux T."/>
            <person name="Neumann P."/>
            <person name="Vondrak T."/>
            <person name="Novak P."/>
            <person name="Zhang M."/>
            <person name="Costa L."/>
            <person name="Castellani M."/>
            <person name="Scott A."/>
            <person name="Toegelov H."/>
            <person name="Fuchs J."/>
            <person name="Mata-Sucre Y."/>
            <person name="Dias Y."/>
            <person name="Vanzela A.L.L."/>
            <person name="Huettel B."/>
            <person name="Almeida C.C.S."/>
            <person name="Simkova H."/>
            <person name="Souza G."/>
            <person name="Pedrosa-Harand A."/>
            <person name="Macas J."/>
            <person name="Mayer K.F.X."/>
            <person name="Houben A."/>
            <person name="Marques A."/>
        </authorList>
    </citation>
    <scope>NUCLEOTIDE SEQUENCE</scope>
    <source>
        <strain evidence="10">RhyBre1mFocal</strain>
    </source>
</reference>
<dbReference type="GO" id="GO:0071555">
    <property type="term" value="P:cell wall organization"/>
    <property type="evidence" value="ECO:0007669"/>
    <property type="project" value="UniProtKB-KW"/>
</dbReference>
<dbReference type="Pfam" id="PF00295">
    <property type="entry name" value="Glyco_hydro_28"/>
    <property type="match status" value="1"/>
</dbReference>
<comment type="subcellular location">
    <subcellularLocation>
        <location evidence="1">Secreted</location>
        <location evidence="1">Cell wall</location>
    </subcellularLocation>
</comment>
<evidence type="ECO:0000313" key="10">
    <source>
        <dbReference type="EMBL" id="KAJ1690582.1"/>
    </source>
</evidence>
<protein>
    <recommendedName>
        <fullName evidence="12">Polygalacturonase</fullName>
    </recommendedName>
</protein>
<evidence type="ECO:0000256" key="6">
    <source>
        <dbReference type="ARBA" id="ARBA00023295"/>
    </source>
</evidence>
<evidence type="ECO:0000313" key="11">
    <source>
        <dbReference type="Proteomes" id="UP001151287"/>
    </source>
</evidence>
<keyword evidence="11" id="KW-1185">Reference proteome</keyword>
<keyword evidence="9" id="KW-0732">Signal</keyword>
<keyword evidence="6 8" id="KW-0326">Glycosidase</keyword>
<evidence type="ECO:0000256" key="1">
    <source>
        <dbReference type="ARBA" id="ARBA00004191"/>
    </source>
</evidence>
<dbReference type="EMBL" id="JAMQYH010000004">
    <property type="protein sequence ID" value="KAJ1690582.1"/>
    <property type="molecule type" value="Genomic_DNA"/>
</dbReference>
<keyword evidence="4" id="KW-0964">Secreted</keyword>
<keyword evidence="3" id="KW-0134">Cell wall</keyword>
<keyword evidence="5 8" id="KW-0378">Hydrolase</keyword>
<sequence>MRKQTVSLCVTYTLALLVALAGSMKATGLRHGFNSNSSRIFNIISFGAVGNGIEDDSQALVSAWRAACAVPRATLLVPSDFQFLVSPVTLQGPCNSKLVLQIEGTILAALTTRNSLKSNIFQWLNFKWLNSFTIQGSGIVNGQWSQFRNLSLIHQNSTIPPAALRPTVVRFYSSYNILVRDIQIVDSPQCHLKFDSCRWIRVKNVTIFSPEVTPNTDGIHLQNTRDVEIRKSNIGCGDDCISIQTGCSNIHIKNINCNPGHGISIGGLGRGDSLACVSNVLVDSVNVQNALSGVRIKTWQGGIGTVKNITFTNIKVSNVKTPIMIDQFYCDQSSCHNKTDAVSISDITYQGITGTYSYEPIRFACSDSVPCTGLNLINVHLIPVNWWQYKREAFCWKSYGAAWGPVEPLSAGCLERSNNRLIKILTKPHNYTC</sequence>
<dbReference type="GO" id="GO:0004650">
    <property type="term" value="F:polygalacturonase activity"/>
    <property type="evidence" value="ECO:0007669"/>
    <property type="project" value="InterPro"/>
</dbReference>
<dbReference type="Proteomes" id="UP001151287">
    <property type="component" value="Unassembled WGS sequence"/>
</dbReference>
<dbReference type="PANTHER" id="PTHR31375">
    <property type="match status" value="1"/>
</dbReference>
<dbReference type="SMART" id="SM00710">
    <property type="entry name" value="PbH1"/>
    <property type="match status" value="5"/>
</dbReference>
<dbReference type="Gene3D" id="2.160.20.10">
    <property type="entry name" value="Single-stranded right-handed beta-helix, Pectin lyase-like"/>
    <property type="match status" value="1"/>
</dbReference>
<accession>A0A9Q0HLH0</accession>
<evidence type="ECO:0000256" key="8">
    <source>
        <dbReference type="RuleBase" id="RU361169"/>
    </source>
</evidence>
<evidence type="ECO:0008006" key="12">
    <source>
        <dbReference type="Google" id="ProtNLM"/>
    </source>
</evidence>
<organism evidence="10 11">
    <name type="scientific">Rhynchospora breviuscula</name>
    <dbReference type="NCBI Taxonomy" id="2022672"/>
    <lineage>
        <taxon>Eukaryota</taxon>
        <taxon>Viridiplantae</taxon>
        <taxon>Streptophyta</taxon>
        <taxon>Embryophyta</taxon>
        <taxon>Tracheophyta</taxon>
        <taxon>Spermatophyta</taxon>
        <taxon>Magnoliopsida</taxon>
        <taxon>Liliopsida</taxon>
        <taxon>Poales</taxon>
        <taxon>Cyperaceae</taxon>
        <taxon>Cyperoideae</taxon>
        <taxon>Rhynchosporeae</taxon>
        <taxon>Rhynchospora</taxon>
    </lineage>
</organism>
<dbReference type="OrthoDB" id="187139at2759"/>
<feature type="signal peptide" evidence="9">
    <location>
        <begin position="1"/>
        <end position="28"/>
    </location>
</feature>
<evidence type="ECO:0000256" key="4">
    <source>
        <dbReference type="ARBA" id="ARBA00022525"/>
    </source>
</evidence>
<proteinExistence type="inferred from homology"/>